<dbReference type="PANTHER" id="PTHR22988">
    <property type="entry name" value="MYOTONIC DYSTROPHY S/T KINASE-RELATED"/>
    <property type="match status" value="1"/>
</dbReference>
<feature type="coiled-coil region" evidence="4">
    <location>
        <begin position="200"/>
        <end position="351"/>
    </location>
</feature>
<evidence type="ECO:0000256" key="4">
    <source>
        <dbReference type="SAM" id="Coils"/>
    </source>
</evidence>
<feature type="coiled-coil region" evidence="4">
    <location>
        <begin position="11"/>
        <end position="80"/>
    </location>
</feature>
<gene>
    <name evidence="6" type="ORF">WJX72_008525</name>
</gene>
<dbReference type="Gene3D" id="1.20.5.1700">
    <property type="match status" value="1"/>
</dbReference>
<comment type="caution">
    <text evidence="6">The sequence shown here is derived from an EMBL/GenBank/DDBJ whole genome shotgun (WGS) entry which is preliminary data.</text>
</comment>
<evidence type="ECO:0000256" key="5">
    <source>
        <dbReference type="SAM" id="MobiDB-lite"/>
    </source>
</evidence>
<evidence type="ECO:0000256" key="2">
    <source>
        <dbReference type="ARBA" id="ARBA00047899"/>
    </source>
</evidence>
<accession>A0AAW1PUV1</accession>
<evidence type="ECO:0000256" key="3">
    <source>
        <dbReference type="ARBA" id="ARBA00048679"/>
    </source>
</evidence>
<dbReference type="InterPro" id="IPR050839">
    <property type="entry name" value="Rho-assoc_Ser/Thr_Kinase"/>
</dbReference>
<evidence type="ECO:0000256" key="1">
    <source>
        <dbReference type="ARBA" id="ARBA00022553"/>
    </source>
</evidence>
<feature type="region of interest" description="Disordered" evidence="5">
    <location>
        <begin position="358"/>
        <end position="411"/>
    </location>
</feature>
<reference evidence="6 7" key="1">
    <citation type="journal article" date="2024" name="Nat. Commun.">
        <title>Phylogenomics reveals the evolutionary origins of lichenization in chlorophyte algae.</title>
        <authorList>
            <person name="Puginier C."/>
            <person name="Libourel C."/>
            <person name="Otte J."/>
            <person name="Skaloud P."/>
            <person name="Haon M."/>
            <person name="Grisel S."/>
            <person name="Petersen M."/>
            <person name="Berrin J.G."/>
            <person name="Delaux P.M."/>
            <person name="Dal Grande F."/>
            <person name="Keller J."/>
        </authorList>
    </citation>
    <scope>NUCLEOTIDE SEQUENCE [LARGE SCALE GENOMIC DNA]</scope>
    <source>
        <strain evidence="6 7">SAG 2043</strain>
    </source>
</reference>
<comment type="catalytic activity">
    <reaction evidence="2">
        <text>L-threonyl-[protein] + ATP = O-phospho-L-threonyl-[protein] + ADP + H(+)</text>
        <dbReference type="Rhea" id="RHEA:46608"/>
        <dbReference type="Rhea" id="RHEA-COMP:11060"/>
        <dbReference type="Rhea" id="RHEA-COMP:11605"/>
        <dbReference type="ChEBI" id="CHEBI:15378"/>
        <dbReference type="ChEBI" id="CHEBI:30013"/>
        <dbReference type="ChEBI" id="CHEBI:30616"/>
        <dbReference type="ChEBI" id="CHEBI:61977"/>
        <dbReference type="ChEBI" id="CHEBI:456216"/>
        <dbReference type="EC" id="2.7.11.1"/>
    </reaction>
</comment>
<dbReference type="GO" id="GO:0031032">
    <property type="term" value="P:actomyosin structure organization"/>
    <property type="evidence" value="ECO:0007669"/>
    <property type="project" value="TreeGrafter"/>
</dbReference>
<comment type="catalytic activity">
    <reaction evidence="3">
        <text>L-seryl-[protein] + ATP = O-phospho-L-seryl-[protein] + ADP + H(+)</text>
        <dbReference type="Rhea" id="RHEA:17989"/>
        <dbReference type="Rhea" id="RHEA-COMP:9863"/>
        <dbReference type="Rhea" id="RHEA-COMP:11604"/>
        <dbReference type="ChEBI" id="CHEBI:15378"/>
        <dbReference type="ChEBI" id="CHEBI:29999"/>
        <dbReference type="ChEBI" id="CHEBI:30616"/>
        <dbReference type="ChEBI" id="CHEBI:83421"/>
        <dbReference type="ChEBI" id="CHEBI:456216"/>
        <dbReference type="EC" id="2.7.11.1"/>
    </reaction>
</comment>
<dbReference type="GO" id="GO:0004674">
    <property type="term" value="F:protein serine/threonine kinase activity"/>
    <property type="evidence" value="ECO:0007669"/>
    <property type="project" value="UniProtKB-EC"/>
</dbReference>
<proteinExistence type="predicted"/>
<keyword evidence="1" id="KW-0597">Phosphoprotein</keyword>
<protein>
    <submittedName>
        <fullName evidence="6">Uncharacterized protein</fullName>
    </submittedName>
</protein>
<dbReference type="AlphaFoldDB" id="A0AAW1PUV1"/>
<dbReference type="PANTHER" id="PTHR22988:SF71">
    <property type="entry name" value="CITRON RHO-INTERACTING KINASE"/>
    <property type="match status" value="1"/>
</dbReference>
<keyword evidence="7" id="KW-1185">Reference proteome</keyword>
<keyword evidence="4" id="KW-0175">Coiled coil</keyword>
<sequence length="448" mass="48894">MAKDVCSQECLQISEAKVRALTREVGSLREDLRRESKRRERAVAKAQECEELRQEDQARVKQLSYSNKKLGQELAAAQEQARVSAGRNRAALSSLRDGLTAVEDAMAHRAAEGYKQLQAIFSQLQALQGLLFSPPSPAEADARPPLSHAVAPRVQDAFNGLMTAFSQLSSVYAGDPASGFLSLPAPNAQHALPHSADAEKERLRAEVAHLKAEMRHSREDCGRPHSGCGMEGLIPEYRAALSKLRDQADTLRQRLERAATEREMLQQEVLHWQKAARQAAADSGRAADLEELQRKCASLEAESRQLRGDNRQLAADVAERDAKVARQRKAMEELQATISDQRADIRSALDLVVVREGTTGLPSSSGLANATLPPSEHPTALPAQRQPATFTKGGVREGPPEQLGQPGAQHSIGSIRDMELLRSDMESLDADIAGLELSLKSTSLRLHC</sequence>
<dbReference type="EMBL" id="JALJOR010000009">
    <property type="protein sequence ID" value="KAK9811694.1"/>
    <property type="molecule type" value="Genomic_DNA"/>
</dbReference>
<dbReference type="GO" id="GO:0005737">
    <property type="term" value="C:cytoplasm"/>
    <property type="evidence" value="ECO:0007669"/>
    <property type="project" value="TreeGrafter"/>
</dbReference>
<evidence type="ECO:0000313" key="7">
    <source>
        <dbReference type="Proteomes" id="UP001489004"/>
    </source>
</evidence>
<name>A0AAW1PUV1_9CHLO</name>
<organism evidence="6 7">
    <name type="scientific">[Myrmecia] bisecta</name>
    <dbReference type="NCBI Taxonomy" id="41462"/>
    <lineage>
        <taxon>Eukaryota</taxon>
        <taxon>Viridiplantae</taxon>
        <taxon>Chlorophyta</taxon>
        <taxon>core chlorophytes</taxon>
        <taxon>Trebouxiophyceae</taxon>
        <taxon>Trebouxiales</taxon>
        <taxon>Trebouxiaceae</taxon>
        <taxon>Myrmecia</taxon>
    </lineage>
</organism>
<evidence type="ECO:0000313" key="6">
    <source>
        <dbReference type="EMBL" id="KAK9811694.1"/>
    </source>
</evidence>
<dbReference type="Proteomes" id="UP001489004">
    <property type="component" value="Unassembled WGS sequence"/>
</dbReference>
<dbReference type="GO" id="GO:0005856">
    <property type="term" value="C:cytoskeleton"/>
    <property type="evidence" value="ECO:0007669"/>
    <property type="project" value="TreeGrafter"/>
</dbReference>